<dbReference type="PANTHER" id="PTHR46585">
    <property type="entry name" value="INTEGRASE CORE DOMAIN CONTAINING PROTEIN"/>
    <property type="match status" value="1"/>
</dbReference>
<protein>
    <submittedName>
        <fullName evidence="1">Uncharacterized protein</fullName>
    </submittedName>
</protein>
<sequence>MLVREIKRKFSNITTLKKKDINVIWCYGQDQKNYEIPINGNIKLNPKLKTRLQKHKKIIRALATEKKRSKRRRIANQIGGILPFLIPAAATTLGDNVRIVEVQNVFEKGYMQKWTDEVLKIYQVIERPQATMYGVRDFENTPIKIRFNESELQNVSPDVIPRIRKIVNKRERKGEEEKAVTLKGHSKVFIRGFYGLPLSLDVEITLEKCNIKDEEEIVSYINYEVEKAMSRIKHKKDRTKLKALKLLYKKRTKKFSMQSGYGKAWIFYILDFKGEIVDILGFQKIPYFDFSARFNENLKKDPEARSPGKYLETLIYCISP</sequence>
<name>A0A443QUK8_9ACAR</name>
<accession>A0A443QUK8</accession>
<gene>
    <name evidence="1" type="ORF">B4U79_10716</name>
</gene>
<evidence type="ECO:0000313" key="2">
    <source>
        <dbReference type="Proteomes" id="UP000285301"/>
    </source>
</evidence>
<dbReference type="PANTHER" id="PTHR46585:SF1">
    <property type="entry name" value="CHROMO DOMAIN-CONTAINING PROTEIN"/>
    <property type="match status" value="1"/>
</dbReference>
<feature type="non-terminal residue" evidence="1">
    <location>
        <position position="320"/>
    </location>
</feature>
<evidence type="ECO:0000313" key="1">
    <source>
        <dbReference type="EMBL" id="RWS06700.1"/>
    </source>
</evidence>
<dbReference type="STRING" id="1965070.A0A443QUK8"/>
<dbReference type="EMBL" id="NCKU01003934">
    <property type="protein sequence ID" value="RWS06700.1"/>
    <property type="molecule type" value="Genomic_DNA"/>
</dbReference>
<proteinExistence type="predicted"/>
<keyword evidence="2" id="KW-1185">Reference proteome</keyword>
<comment type="caution">
    <text evidence="1">The sequence shown here is derived from an EMBL/GenBank/DDBJ whole genome shotgun (WGS) entry which is preliminary data.</text>
</comment>
<reference evidence="1 2" key="1">
    <citation type="journal article" date="2018" name="Gigascience">
        <title>Genomes of trombidid mites reveal novel predicted allergens and laterally-transferred genes associated with secondary metabolism.</title>
        <authorList>
            <person name="Dong X."/>
            <person name="Chaisiri K."/>
            <person name="Xia D."/>
            <person name="Armstrong S.D."/>
            <person name="Fang Y."/>
            <person name="Donnelly M.J."/>
            <person name="Kadowaki T."/>
            <person name="McGarry J.W."/>
            <person name="Darby A.C."/>
            <person name="Makepeace B.L."/>
        </authorList>
    </citation>
    <scope>NUCLEOTIDE SEQUENCE [LARGE SCALE GENOMIC DNA]</scope>
    <source>
        <strain evidence="1">UoL-WK</strain>
    </source>
</reference>
<dbReference type="Proteomes" id="UP000285301">
    <property type="component" value="Unassembled WGS sequence"/>
</dbReference>
<organism evidence="1 2">
    <name type="scientific">Dinothrombium tinctorium</name>
    <dbReference type="NCBI Taxonomy" id="1965070"/>
    <lineage>
        <taxon>Eukaryota</taxon>
        <taxon>Metazoa</taxon>
        <taxon>Ecdysozoa</taxon>
        <taxon>Arthropoda</taxon>
        <taxon>Chelicerata</taxon>
        <taxon>Arachnida</taxon>
        <taxon>Acari</taxon>
        <taxon>Acariformes</taxon>
        <taxon>Trombidiformes</taxon>
        <taxon>Prostigmata</taxon>
        <taxon>Anystina</taxon>
        <taxon>Parasitengona</taxon>
        <taxon>Trombidioidea</taxon>
        <taxon>Trombidiidae</taxon>
        <taxon>Dinothrombium</taxon>
    </lineage>
</organism>
<dbReference type="AlphaFoldDB" id="A0A443QUK8"/>